<gene>
    <name evidence="7" type="ORF">J5N97_014717</name>
</gene>
<evidence type="ECO:0000256" key="1">
    <source>
        <dbReference type="ARBA" id="ARBA00004123"/>
    </source>
</evidence>
<keyword evidence="8" id="KW-1185">Reference proteome</keyword>
<feature type="compositionally biased region" description="Basic residues" evidence="6">
    <location>
        <begin position="114"/>
        <end position="131"/>
    </location>
</feature>
<dbReference type="InterPro" id="IPR015300">
    <property type="entry name" value="DNA-bd_pseudobarrel_sf"/>
</dbReference>
<reference evidence="7" key="1">
    <citation type="submission" date="2021-03" db="EMBL/GenBank/DDBJ databases">
        <authorList>
            <person name="Li Z."/>
            <person name="Yang C."/>
        </authorList>
    </citation>
    <scope>NUCLEOTIDE SEQUENCE</scope>
    <source>
        <strain evidence="7">Dzin_1.0</strain>
        <tissue evidence="7">Leaf</tissue>
    </source>
</reference>
<accession>A0A9D5CTZ3</accession>
<dbReference type="GO" id="GO:0003677">
    <property type="term" value="F:DNA binding"/>
    <property type="evidence" value="ECO:0007669"/>
    <property type="project" value="UniProtKB-KW"/>
</dbReference>
<dbReference type="AlphaFoldDB" id="A0A9D5CTZ3"/>
<dbReference type="GO" id="GO:0005634">
    <property type="term" value="C:nucleus"/>
    <property type="evidence" value="ECO:0007669"/>
    <property type="project" value="UniProtKB-SubCell"/>
</dbReference>
<evidence type="ECO:0000256" key="6">
    <source>
        <dbReference type="SAM" id="MobiDB-lite"/>
    </source>
</evidence>
<dbReference type="Proteomes" id="UP001085076">
    <property type="component" value="Miscellaneous, Linkage group lg03"/>
</dbReference>
<evidence type="ECO:0000256" key="2">
    <source>
        <dbReference type="ARBA" id="ARBA00023015"/>
    </source>
</evidence>
<comment type="subcellular location">
    <subcellularLocation>
        <location evidence="1">Nucleus</location>
    </subcellularLocation>
</comment>
<sequence>MYRAQRGKEIMEGGESINPMFEVGSTSGSFKEEHMEENISSHLKWKVAPGQSRCRTLRSNNRHWIADPYSTLRALIDVAEDELRKINEIGCEWSEEEDDQEAEKEEEVEIIMKEKKRKSKTQPKHQPRRRAATSGERESKNAVKWAGLPPDWLVQTVRNNEGVNLTHIFGKILTGSDVEAQQNRLLLPRKEINNILLLYLTDSEKGELAKEIAMDVKVLDRHGTKYNMSMKFYNVINAFRIISPDWKKFVRNNELQGGRDAVFLWAFRVQSELWFAIDHGVNPHLEAGVNEGDVATTVETGSNEGDTATTVEIRADEGDATTGDR</sequence>
<evidence type="ECO:0000313" key="8">
    <source>
        <dbReference type="Proteomes" id="UP001085076"/>
    </source>
</evidence>
<dbReference type="InterPro" id="IPR003340">
    <property type="entry name" value="B3_DNA-bd"/>
</dbReference>
<dbReference type="Gene3D" id="2.40.330.10">
    <property type="entry name" value="DNA-binding pseudobarrel domain"/>
    <property type="match status" value="1"/>
</dbReference>
<protein>
    <submittedName>
        <fullName evidence="7">Uncharacterized protein</fullName>
    </submittedName>
</protein>
<keyword evidence="3" id="KW-0238">DNA-binding</keyword>
<evidence type="ECO:0000256" key="5">
    <source>
        <dbReference type="ARBA" id="ARBA00023242"/>
    </source>
</evidence>
<dbReference type="PANTHER" id="PTHR34397:SF22">
    <property type="entry name" value="OS05G0237600 PROTEIN"/>
    <property type="match status" value="1"/>
</dbReference>
<keyword evidence="5" id="KW-0539">Nucleus</keyword>
<dbReference type="Pfam" id="PF03754">
    <property type="entry name" value="At2g31720-like"/>
    <property type="match status" value="1"/>
</dbReference>
<dbReference type="OrthoDB" id="1090008at2759"/>
<keyword evidence="2" id="KW-0805">Transcription regulation</keyword>
<organism evidence="7 8">
    <name type="scientific">Dioscorea zingiberensis</name>
    <dbReference type="NCBI Taxonomy" id="325984"/>
    <lineage>
        <taxon>Eukaryota</taxon>
        <taxon>Viridiplantae</taxon>
        <taxon>Streptophyta</taxon>
        <taxon>Embryophyta</taxon>
        <taxon>Tracheophyta</taxon>
        <taxon>Spermatophyta</taxon>
        <taxon>Magnoliopsida</taxon>
        <taxon>Liliopsida</taxon>
        <taxon>Dioscoreales</taxon>
        <taxon>Dioscoreaceae</taxon>
        <taxon>Dioscorea</taxon>
    </lineage>
</organism>
<dbReference type="PANTHER" id="PTHR34397">
    <property type="entry name" value="OS05G0237600 PROTEIN"/>
    <property type="match status" value="1"/>
</dbReference>
<dbReference type="EMBL" id="JAGGNH010000003">
    <property type="protein sequence ID" value="KAJ0979243.1"/>
    <property type="molecule type" value="Genomic_DNA"/>
</dbReference>
<evidence type="ECO:0000256" key="4">
    <source>
        <dbReference type="ARBA" id="ARBA00023163"/>
    </source>
</evidence>
<dbReference type="InterPro" id="IPR005508">
    <property type="entry name" value="At2g31720-like"/>
</dbReference>
<feature type="region of interest" description="Disordered" evidence="6">
    <location>
        <begin position="114"/>
        <end position="141"/>
    </location>
</feature>
<evidence type="ECO:0000313" key="7">
    <source>
        <dbReference type="EMBL" id="KAJ0979243.1"/>
    </source>
</evidence>
<evidence type="ECO:0000256" key="3">
    <source>
        <dbReference type="ARBA" id="ARBA00023125"/>
    </source>
</evidence>
<proteinExistence type="predicted"/>
<dbReference type="CDD" id="cd10017">
    <property type="entry name" value="B3_DNA"/>
    <property type="match status" value="1"/>
</dbReference>
<dbReference type="SUPFAM" id="SSF101936">
    <property type="entry name" value="DNA-binding pseudobarrel domain"/>
    <property type="match status" value="1"/>
</dbReference>
<keyword evidence="4" id="KW-0804">Transcription</keyword>
<comment type="caution">
    <text evidence="7">The sequence shown here is derived from an EMBL/GenBank/DDBJ whole genome shotgun (WGS) entry which is preliminary data.</text>
</comment>
<reference evidence="7" key="2">
    <citation type="journal article" date="2022" name="Hortic Res">
        <title>The genome of Dioscorea zingiberensis sheds light on the biosynthesis, origin and evolution of the medicinally important diosgenin saponins.</title>
        <authorList>
            <person name="Li Y."/>
            <person name="Tan C."/>
            <person name="Li Z."/>
            <person name="Guo J."/>
            <person name="Li S."/>
            <person name="Chen X."/>
            <person name="Wang C."/>
            <person name="Dai X."/>
            <person name="Yang H."/>
            <person name="Song W."/>
            <person name="Hou L."/>
            <person name="Xu J."/>
            <person name="Tong Z."/>
            <person name="Xu A."/>
            <person name="Yuan X."/>
            <person name="Wang W."/>
            <person name="Yang Q."/>
            <person name="Chen L."/>
            <person name="Sun Z."/>
            <person name="Wang K."/>
            <person name="Pan B."/>
            <person name="Chen J."/>
            <person name="Bao Y."/>
            <person name="Liu F."/>
            <person name="Qi X."/>
            <person name="Gang D.R."/>
            <person name="Wen J."/>
            <person name="Li J."/>
        </authorList>
    </citation>
    <scope>NUCLEOTIDE SEQUENCE</scope>
    <source>
        <strain evidence="7">Dzin_1.0</strain>
    </source>
</reference>
<name>A0A9D5CTZ3_9LILI</name>